<accession>A0A3B1CHN4</accession>
<gene>
    <name evidence="3" type="ORF">MNBD_NITROSPINAE02-1051</name>
</gene>
<dbReference type="PANTHER" id="PTHR36304:SF4">
    <property type="entry name" value="DUF4388 DOMAIN-CONTAINING PROTEIN"/>
    <property type="match status" value="1"/>
</dbReference>
<name>A0A3B1CHN4_9ZZZZ</name>
<keyword evidence="1" id="KW-0812">Transmembrane</keyword>
<evidence type="ECO:0000259" key="2">
    <source>
        <dbReference type="Pfam" id="PF14332"/>
    </source>
</evidence>
<keyword evidence="1" id="KW-1133">Transmembrane helix</keyword>
<dbReference type="AlphaFoldDB" id="A0A3B1CHN4"/>
<reference evidence="3" key="1">
    <citation type="submission" date="2018-06" db="EMBL/GenBank/DDBJ databases">
        <authorList>
            <person name="Zhirakovskaya E."/>
        </authorList>
    </citation>
    <scope>NUCLEOTIDE SEQUENCE</scope>
</reference>
<feature type="transmembrane region" description="Helical" evidence="1">
    <location>
        <begin position="277"/>
        <end position="297"/>
    </location>
</feature>
<evidence type="ECO:0000313" key="3">
    <source>
        <dbReference type="EMBL" id="VAX18275.1"/>
    </source>
</evidence>
<feature type="domain" description="PatA-like N-terminal" evidence="2">
    <location>
        <begin position="4"/>
        <end position="159"/>
    </location>
</feature>
<dbReference type="Gene3D" id="3.30.700.10">
    <property type="entry name" value="Glycoprotein, Type 4 Pilin"/>
    <property type="match status" value="1"/>
</dbReference>
<dbReference type="SUPFAM" id="SSF54523">
    <property type="entry name" value="Pili subunits"/>
    <property type="match status" value="1"/>
</dbReference>
<dbReference type="InterPro" id="IPR045584">
    <property type="entry name" value="Pilin-like"/>
</dbReference>
<dbReference type="Pfam" id="PF14332">
    <property type="entry name" value="DUF4388"/>
    <property type="match status" value="1"/>
</dbReference>
<sequence>MALRGNLDDFNIVNILQMIKLEGKTGRLTLAEAEEVVKITFDKGFIIYAEGASNKDESRLENVLLTNNLVEHNSWREIQKEHEDKLKPYWELLSKKIHSKLLLELINRQVIDTVYFALRWTKGSYEFTPIKSLKYNKKMMAQMDVDGLLIEGCTIADEWPRIAATLPPFSTFVIKNIIGEDEADESLNVKANESGSGDFGASLEYDILSARGITLNGREMAVLNVVGTGKTLKEIMDAARQRHFESLEAMLSLFRMGILKPATKKAVGAGNLDKKKYFAQLAITAALLAVVVAGFAWRAKSWPENFRAQKEGITRVKHIQALDGLKNIENGLKIYQSLEGRAPESLDDLVESGILKQSELIDPWNNRYQLVFKKKKFALFSTGHDSFLSTDNVYLPPPLA</sequence>
<organism evidence="3">
    <name type="scientific">hydrothermal vent metagenome</name>
    <dbReference type="NCBI Taxonomy" id="652676"/>
    <lineage>
        <taxon>unclassified sequences</taxon>
        <taxon>metagenomes</taxon>
        <taxon>ecological metagenomes</taxon>
    </lineage>
</organism>
<protein>
    <recommendedName>
        <fullName evidence="2">PatA-like N-terminal domain-containing protein</fullName>
    </recommendedName>
</protein>
<evidence type="ECO:0000256" key="1">
    <source>
        <dbReference type="SAM" id="Phobius"/>
    </source>
</evidence>
<keyword evidence="1" id="KW-0472">Membrane</keyword>
<dbReference type="EMBL" id="UOGE01000034">
    <property type="protein sequence ID" value="VAX18275.1"/>
    <property type="molecule type" value="Genomic_DNA"/>
</dbReference>
<dbReference type="InterPro" id="IPR025497">
    <property type="entry name" value="PatA-like_N"/>
</dbReference>
<dbReference type="PANTHER" id="PTHR36304">
    <property type="entry name" value="DOMAIN GTPASE-ACTIVATING PROTEIN, PUTATIVE-RELATED-RELATED"/>
    <property type="match status" value="1"/>
</dbReference>
<proteinExistence type="predicted"/>